<feature type="domain" description="Transposase IS204/IS1001/IS1096/IS1165 DDE" evidence="11">
    <location>
        <begin position="271"/>
        <end position="390"/>
    </location>
</feature>
<sequence>MSLPDWWYGIVGLNPWVAILYTLVVTHVTIVSVTVYLHRFSAHRALELHPGLQHFFRFWLWLTTGMVTVEWTAIHRKHHVTTETEEDPHSPQIHGLRAILFRGTEFYRAGATADTIDRYGKGTPEDWIERNVYSRFLFTGIVIVAVADIVLFGSIGIVVFGVQMLWIPFFAAGVINGVGHVWGYRNFECPDAATNIVPWGILIGGEELHNNHHTYPNSAKLSVRPWEFDLGWFWIRCFQLLGLAKPLYTGPVVERVDGKKQIDMDTTWAVLNDRFEVMARYAEAVVGPLVEEEYRRADRATRQMLKRAKSMLCREETLIKEVERQRISRIVDNIPVLATIYEMRVELQAVWSKRGGNGEELLIAFKEWCGTAEATGIHALRDFVVELKSYSVPRLVSTTSS</sequence>
<reference evidence="12" key="1">
    <citation type="submission" date="2018-05" db="EMBL/GenBank/DDBJ databases">
        <authorList>
            <person name="Lanie J.A."/>
            <person name="Ng W.-L."/>
            <person name="Kazmierczak K.M."/>
            <person name="Andrzejewski T.M."/>
            <person name="Davidsen T.M."/>
            <person name="Wayne K.J."/>
            <person name="Tettelin H."/>
            <person name="Glass J.I."/>
            <person name="Rusch D."/>
            <person name="Podicherti R."/>
            <person name="Tsui H.-C.T."/>
            <person name="Winkler M.E."/>
        </authorList>
    </citation>
    <scope>NUCLEOTIDE SEQUENCE</scope>
</reference>
<feature type="transmembrane region" description="Helical" evidence="9">
    <location>
        <begin position="165"/>
        <end position="184"/>
    </location>
</feature>
<dbReference type="Pfam" id="PF01610">
    <property type="entry name" value="DDE_Tnp_ISL3"/>
    <property type="match status" value="1"/>
</dbReference>
<evidence type="ECO:0000256" key="1">
    <source>
        <dbReference type="ARBA" id="ARBA00004141"/>
    </source>
</evidence>
<keyword evidence="2 9" id="KW-0812">Transmembrane</keyword>
<dbReference type="InterPro" id="IPR002560">
    <property type="entry name" value="Transposase_DDE"/>
</dbReference>
<dbReference type="GO" id="GO:0016717">
    <property type="term" value="F:oxidoreductase activity, acting on paired donors, with oxidation of a pair of donors resulting in the reduction of molecular oxygen to two molecules of water"/>
    <property type="evidence" value="ECO:0007669"/>
    <property type="project" value="InterPro"/>
</dbReference>
<feature type="domain" description="Fatty acid desaturase" evidence="10">
    <location>
        <begin position="15"/>
        <end position="217"/>
    </location>
</feature>
<evidence type="ECO:0000256" key="5">
    <source>
        <dbReference type="ARBA" id="ARBA00023002"/>
    </source>
</evidence>
<evidence type="ECO:0000256" key="3">
    <source>
        <dbReference type="ARBA" id="ARBA00022832"/>
    </source>
</evidence>
<dbReference type="GO" id="GO:0006631">
    <property type="term" value="P:fatty acid metabolic process"/>
    <property type="evidence" value="ECO:0007669"/>
    <property type="project" value="UniProtKB-KW"/>
</dbReference>
<dbReference type="CDD" id="cd03505">
    <property type="entry name" value="Delta9-FADS-like"/>
    <property type="match status" value="1"/>
</dbReference>
<protein>
    <recommendedName>
        <fullName evidence="13">Fatty acid desaturase domain-containing protein</fullName>
    </recommendedName>
</protein>
<evidence type="ECO:0000256" key="2">
    <source>
        <dbReference type="ARBA" id="ARBA00022692"/>
    </source>
</evidence>
<name>A0A381RP04_9ZZZZ</name>
<dbReference type="GO" id="GO:0016020">
    <property type="term" value="C:membrane"/>
    <property type="evidence" value="ECO:0007669"/>
    <property type="project" value="UniProtKB-SubCell"/>
</dbReference>
<dbReference type="PANTHER" id="PTHR11351:SF33">
    <property type="entry name" value="DELTA-9 FATTY ACID DESATURASE, DESA"/>
    <property type="match status" value="1"/>
</dbReference>
<evidence type="ECO:0000313" key="12">
    <source>
        <dbReference type="EMBL" id="SUZ92911.1"/>
    </source>
</evidence>
<dbReference type="PANTHER" id="PTHR11351">
    <property type="entry name" value="ACYL-COA DESATURASE"/>
    <property type="match status" value="1"/>
</dbReference>
<accession>A0A381RP04</accession>
<dbReference type="AlphaFoldDB" id="A0A381RP04"/>
<feature type="transmembrane region" description="Helical" evidence="9">
    <location>
        <begin position="136"/>
        <end position="159"/>
    </location>
</feature>
<keyword evidence="3" id="KW-0276">Fatty acid metabolism</keyword>
<evidence type="ECO:0008006" key="13">
    <source>
        <dbReference type="Google" id="ProtNLM"/>
    </source>
</evidence>
<keyword evidence="8 9" id="KW-0472">Membrane</keyword>
<dbReference type="EMBL" id="UINC01002100">
    <property type="protein sequence ID" value="SUZ92911.1"/>
    <property type="molecule type" value="Genomic_DNA"/>
</dbReference>
<keyword evidence="6" id="KW-0408">Iron</keyword>
<evidence type="ECO:0000256" key="9">
    <source>
        <dbReference type="SAM" id="Phobius"/>
    </source>
</evidence>
<organism evidence="12">
    <name type="scientific">marine metagenome</name>
    <dbReference type="NCBI Taxonomy" id="408172"/>
    <lineage>
        <taxon>unclassified sequences</taxon>
        <taxon>metagenomes</taxon>
        <taxon>ecological metagenomes</taxon>
    </lineage>
</organism>
<proteinExistence type="predicted"/>
<feature type="transmembrane region" description="Helical" evidence="9">
    <location>
        <begin position="16"/>
        <end position="37"/>
    </location>
</feature>
<dbReference type="Pfam" id="PF00487">
    <property type="entry name" value="FA_desaturase"/>
    <property type="match status" value="1"/>
</dbReference>
<dbReference type="InterPro" id="IPR005804">
    <property type="entry name" value="FA_desaturase_dom"/>
</dbReference>
<evidence type="ECO:0000256" key="6">
    <source>
        <dbReference type="ARBA" id="ARBA00023004"/>
    </source>
</evidence>
<dbReference type="PRINTS" id="PR00075">
    <property type="entry name" value="FACDDSATRASE"/>
</dbReference>
<keyword evidence="5" id="KW-0560">Oxidoreductase</keyword>
<dbReference type="InterPro" id="IPR015876">
    <property type="entry name" value="Acyl-CoA_DS"/>
</dbReference>
<evidence type="ECO:0000256" key="8">
    <source>
        <dbReference type="ARBA" id="ARBA00023136"/>
    </source>
</evidence>
<keyword evidence="4 9" id="KW-1133">Transmembrane helix</keyword>
<gene>
    <name evidence="12" type="ORF">METZ01_LOCUS45765</name>
</gene>
<evidence type="ECO:0000259" key="11">
    <source>
        <dbReference type="Pfam" id="PF01610"/>
    </source>
</evidence>
<evidence type="ECO:0000259" key="10">
    <source>
        <dbReference type="Pfam" id="PF00487"/>
    </source>
</evidence>
<keyword evidence="7" id="KW-0443">Lipid metabolism</keyword>
<comment type="subcellular location">
    <subcellularLocation>
        <location evidence="1">Membrane</location>
        <topology evidence="1">Multi-pass membrane protein</topology>
    </subcellularLocation>
</comment>
<evidence type="ECO:0000256" key="4">
    <source>
        <dbReference type="ARBA" id="ARBA00022989"/>
    </source>
</evidence>
<evidence type="ECO:0000256" key="7">
    <source>
        <dbReference type="ARBA" id="ARBA00023098"/>
    </source>
</evidence>